<name>A0AA36AWG8_OCTVU</name>
<reference evidence="9" key="1">
    <citation type="submission" date="2023-08" db="EMBL/GenBank/DDBJ databases">
        <authorList>
            <person name="Alioto T."/>
            <person name="Alioto T."/>
            <person name="Gomez Garrido J."/>
        </authorList>
    </citation>
    <scope>NUCLEOTIDE SEQUENCE</scope>
</reference>
<keyword evidence="10" id="KW-1185">Reference proteome</keyword>
<comment type="subcellular location">
    <subcellularLocation>
        <location evidence="1 7">Nucleus</location>
    </subcellularLocation>
</comment>
<dbReference type="Proteomes" id="UP001162480">
    <property type="component" value="Chromosome 5"/>
</dbReference>
<keyword evidence="5 7" id="KW-0804">Transcription</keyword>
<gene>
    <name evidence="9" type="ORF">OCTVUL_1B030022</name>
</gene>
<dbReference type="InterPro" id="IPR001289">
    <property type="entry name" value="NFYA"/>
</dbReference>
<evidence type="ECO:0000313" key="9">
    <source>
        <dbReference type="EMBL" id="CAI9722831.1"/>
    </source>
</evidence>
<evidence type="ECO:0000256" key="2">
    <source>
        <dbReference type="ARBA" id="ARBA00023015"/>
    </source>
</evidence>
<dbReference type="PROSITE" id="PS51152">
    <property type="entry name" value="NFYA_HAP2_2"/>
    <property type="match status" value="1"/>
</dbReference>
<protein>
    <recommendedName>
        <fullName evidence="7">Nuclear transcription factor Y subunit</fullName>
    </recommendedName>
</protein>
<evidence type="ECO:0000256" key="6">
    <source>
        <dbReference type="ARBA" id="ARBA00023242"/>
    </source>
</evidence>
<keyword evidence="3 7" id="KW-0238">DNA-binding</keyword>
<keyword evidence="6 7" id="KW-0539">Nucleus</keyword>
<comment type="subunit">
    <text evidence="7">Heterotrimer.</text>
</comment>
<sequence>MEQCQLTTNLLNAAAAAGCDVVDPSQQQQIQLLANQSLLSAQPQQLTFVQNVPSGAVQLQQAMQPQMIQLNQGALVNAPNQQLMFQALPQAANPQTIPIQTVQGGQHPAIASAQTLQAIDMFSTGQQFPNQSLQPQQFVIQPAPNQSFIPTGQLPGGQLIQTQDGQLILCQPFVNDLIKRLQTQQQQSPGIVQLNNGLNLACTSPAPTAVQPVTSLQTVGQLATAIASSMTSDSVVNSTNNNNNNNSNNNHSPPVTSPMPPDCSSPDISSLSTVPNVNNIVMMVPAESSNSTNSNSGSISSATTIQRIPIPGSDLMEEEPLYVNAKQYHRILKRRQARAKLEAEGKLRKERKKYLHESRHRHAMNRIRGDGGRFYSIKKDGPSEFKFSPKHEEDDSPVCGMLDIGDTHLASVNFLSTNGSTLTDTKYN</sequence>
<dbReference type="InterPro" id="IPR018362">
    <property type="entry name" value="CCAAT-binding_factor_CS"/>
</dbReference>
<evidence type="ECO:0000256" key="5">
    <source>
        <dbReference type="ARBA" id="ARBA00023163"/>
    </source>
</evidence>
<dbReference type="SMART" id="SM00521">
    <property type="entry name" value="CBF"/>
    <property type="match status" value="1"/>
</dbReference>
<evidence type="ECO:0000313" key="10">
    <source>
        <dbReference type="Proteomes" id="UP001162480"/>
    </source>
</evidence>
<dbReference type="GO" id="GO:0016602">
    <property type="term" value="C:CCAAT-binding factor complex"/>
    <property type="evidence" value="ECO:0007669"/>
    <property type="project" value="InterPro"/>
</dbReference>
<dbReference type="GO" id="GO:0003677">
    <property type="term" value="F:DNA binding"/>
    <property type="evidence" value="ECO:0007669"/>
    <property type="project" value="UniProtKB-KW"/>
</dbReference>
<proteinExistence type="inferred from homology"/>
<evidence type="ECO:0000256" key="8">
    <source>
        <dbReference type="SAM" id="MobiDB-lite"/>
    </source>
</evidence>
<dbReference type="Gene3D" id="6.10.250.2430">
    <property type="match status" value="1"/>
</dbReference>
<evidence type="ECO:0000256" key="3">
    <source>
        <dbReference type="ARBA" id="ARBA00023125"/>
    </source>
</evidence>
<accession>A0AA36AWG8</accession>
<evidence type="ECO:0000256" key="4">
    <source>
        <dbReference type="ARBA" id="ARBA00023159"/>
    </source>
</evidence>
<comment type="function">
    <text evidence="7">Component of the sequence-specific heterotrimeric transcription factor (NF-Y) which specifically recognizes a 5'-CCAAT-3' box motif found in the promoters of its target genes.</text>
</comment>
<keyword evidence="2 7" id="KW-0805">Transcription regulation</keyword>
<keyword evidence="4" id="KW-0010">Activator</keyword>
<comment type="similarity">
    <text evidence="7">Belongs to the NFYA/HAP2 subunit family.</text>
</comment>
<dbReference type="AlphaFoldDB" id="A0AA36AWG8"/>
<dbReference type="GO" id="GO:0003700">
    <property type="term" value="F:DNA-binding transcription factor activity"/>
    <property type="evidence" value="ECO:0007669"/>
    <property type="project" value="UniProtKB-UniRule"/>
</dbReference>
<dbReference type="EMBL" id="OX597818">
    <property type="protein sequence ID" value="CAI9722831.1"/>
    <property type="molecule type" value="Genomic_DNA"/>
</dbReference>
<organism evidence="9 10">
    <name type="scientific">Octopus vulgaris</name>
    <name type="common">Common octopus</name>
    <dbReference type="NCBI Taxonomy" id="6645"/>
    <lineage>
        <taxon>Eukaryota</taxon>
        <taxon>Metazoa</taxon>
        <taxon>Spiralia</taxon>
        <taxon>Lophotrochozoa</taxon>
        <taxon>Mollusca</taxon>
        <taxon>Cephalopoda</taxon>
        <taxon>Coleoidea</taxon>
        <taxon>Octopodiformes</taxon>
        <taxon>Octopoda</taxon>
        <taxon>Incirrata</taxon>
        <taxon>Octopodidae</taxon>
        <taxon>Octopus</taxon>
    </lineage>
</organism>
<feature type="region of interest" description="Disordered" evidence="8">
    <location>
        <begin position="233"/>
        <end position="270"/>
    </location>
</feature>
<feature type="compositionally biased region" description="Low complexity" evidence="8">
    <location>
        <begin position="233"/>
        <end position="254"/>
    </location>
</feature>
<dbReference type="Pfam" id="PF02045">
    <property type="entry name" value="CBFB_NFYA"/>
    <property type="match status" value="1"/>
</dbReference>
<dbReference type="PANTHER" id="PTHR12632">
    <property type="entry name" value="TRANSCRIPTION FACTOR NF-Y ALPHA-RELATED"/>
    <property type="match status" value="1"/>
</dbReference>
<evidence type="ECO:0000256" key="7">
    <source>
        <dbReference type="RuleBase" id="RU367155"/>
    </source>
</evidence>
<dbReference type="PROSITE" id="PS00686">
    <property type="entry name" value="NFYA_HAP2_1"/>
    <property type="match status" value="1"/>
</dbReference>
<dbReference type="PRINTS" id="PR00616">
    <property type="entry name" value="CCAATSUBUNTB"/>
</dbReference>
<evidence type="ECO:0000256" key="1">
    <source>
        <dbReference type="ARBA" id="ARBA00004123"/>
    </source>
</evidence>